<dbReference type="OrthoDB" id="790983at2"/>
<accession>A0A1W2H7U9</accession>
<dbReference type="Pfam" id="PF09357">
    <property type="entry name" value="RteC"/>
    <property type="match status" value="1"/>
</dbReference>
<protein>
    <submittedName>
        <fullName evidence="1">RteC protein</fullName>
    </submittedName>
</protein>
<reference evidence="2" key="1">
    <citation type="submission" date="2017-04" db="EMBL/GenBank/DDBJ databases">
        <authorList>
            <person name="Varghese N."/>
            <person name="Submissions S."/>
        </authorList>
    </citation>
    <scope>NUCLEOTIDE SEQUENCE [LARGE SCALE GENOMIC DNA]</scope>
    <source>
        <strain evidence="2">DSM 16537</strain>
    </source>
</reference>
<organism evidence="1 2">
    <name type="scientific">Aquiflexum balticum DSM 16537</name>
    <dbReference type="NCBI Taxonomy" id="758820"/>
    <lineage>
        <taxon>Bacteria</taxon>
        <taxon>Pseudomonadati</taxon>
        <taxon>Bacteroidota</taxon>
        <taxon>Cytophagia</taxon>
        <taxon>Cytophagales</taxon>
        <taxon>Cyclobacteriaceae</taxon>
        <taxon>Aquiflexum</taxon>
    </lineage>
</organism>
<dbReference type="EMBL" id="LT838813">
    <property type="protein sequence ID" value="SMD44718.1"/>
    <property type="molecule type" value="Genomic_DNA"/>
</dbReference>
<dbReference type="InterPro" id="IPR018534">
    <property type="entry name" value="Tet_reg_excision_RteC"/>
</dbReference>
<proteinExistence type="predicted"/>
<dbReference type="AlphaFoldDB" id="A0A1W2H7U9"/>
<dbReference type="RefSeq" id="WP_084121510.1">
    <property type="nucleotide sequence ID" value="NZ_LT838813.1"/>
</dbReference>
<sequence>MPENYNQQYEDLEDKLRMIDLEEDNLLKKSEMSFQMVLIAINQLREGLTKNPLDSQASEILFFKEIKPKFVSKLIYHLSVFNIETNKPNGGIKVRRKYYQNELDKLKRYFDDNLEFYRYYRTHSNYLDHKYFVRGKQDIRLTLDSFFFETDPNFSTSHDFKVSNILANDLLNVYLEDELNKLDMRDLSNGRSQGEPKGKLTWTDSKVSLIELMYALQARGVFNNGTADLKEVAAFFEDTFGIELGQYHRTFLEIRIRKTGRTKFLDSLHESIIRRMDEADEK</sequence>
<name>A0A1W2H7U9_9BACT</name>
<dbReference type="STRING" id="758820.SAMN00777080_3346"/>
<keyword evidence="2" id="KW-1185">Reference proteome</keyword>
<evidence type="ECO:0000313" key="2">
    <source>
        <dbReference type="Proteomes" id="UP000192333"/>
    </source>
</evidence>
<dbReference type="Proteomes" id="UP000192333">
    <property type="component" value="Chromosome I"/>
</dbReference>
<gene>
    <name evidence="1" type="ORF">SAMN00777080_3346</name>
</gene>
<evidence type="ECO:0000313" key="1">
    <source>
        <dbReference type="EMBL" id="SMD44718.1"/>
    </source>
</evidence>